<name>A0A9W8GK53_9FUNG</name>
<keyword evidence="4 7" id="KW-0472">Membrane</keyword>
<dbReference type="GO" id="GO:0012505">
    <property type="term" value="C:endomembrane system"/>
    <property type="evidence" value="ECO:0007669"/>
    <property type="project" value="UniProtKB-SubCell"/>
</dbReference>
<keyword evidence="10" id="KW-1185">Reference proteome</keyword>
<organism evidence="9 10">
    <name type="scientific">Coemansia spiralis</name>
    <dbReference type="NCBI Taxonomy" id="417178"/>
    <lineage>
        <taxon>Eukaryota</taxon>
        <taxon>Fungi</taxon>
        <taxon>Fungi incertae sedis</taxon>
        <taxon>Zoopagomycota</taxon>
        <taxon>Kickxellomycotina</taxon>
        <taxon>Kickxellomycetes</taxon>
        <taxon>Kickxellales</taxon>
        <taxon>Kickxellaceae</taxon>
        <taxon>Coemansia</taxon>
    </lineage>
</organism>
<feature type="transmembrane region" description="Helical" evidence="7">
    <location>
        <begin position="648"/>
        <end position="669"/>
    </location>
</feature>
<dbReference type="PANTHER" id="PTHR13325">
    <property type="entry name" value="PROTEASE M50 MEMBRANE-BOUND TRANSCRIPTION FACTOR SITE 2 PROTEASE"/>
    <property type="match status" value="1"/>
</dbReference>
<gene>
    <name evidence="9" type="ORF">IWW39_001898</name>
</gene>
<dbReference type="Pfam" id="PF02163">
    <property type="entry name" value="Peptidase_M50"/>
    <property type="match status" value="1"/>
</dbReference>
<comment type="subcellular location">
    <subcellularLocation>
        <location evidence="1">Endomembrane system</location>
        <topology evidence="1">Multi-pass membrane protein</topology>
    </subcellularLocation>
</comment>
<evidence type="ECO:0000256" key="2">
    <source>
        <dbReference type="ARBA" id="ARBA00022692"/>
    </source>
</evidence>
<keyword evidence="3 7" id="KW-1133">Transmembrane helix</keyword>
<dbReference type="AlphaFoldDB" id="A0A9W8GK53"/>
<evidence type="ECO:0000256" key="1">
    <source>
        <dbReference type="ARBA" id="ARBA00004127"/>
    </source>
</evidence>
<dbReference type="EMBL" id="JANBTX010000037">
    <property type="protein sequence ID" value="KAJ2688849.1"/>
    <property type="molecule type" value="Genomic_DNA"/>
</dbReference>
<evidence type="ECO:0000256" key="7">
    <source>
        <dbReference type="SAM" id="Phobius"/>
    </source>
</evidence>
<evidence type="ECO:0000256" key="6">
    <source>
        <dbReference type="SAM" id="MobiDB-lite"/>
    </source>
</evidence>
<dbReference type="GO" id="GO:0031293">
    <property type="term" value="P:membrane protein intracellular domain proteolysis"/>
    <property type="evidence" value="ECO:0007669"/>
    <property type="project" value="TreeGrafter"/>
</dbReference>
<evidence type="ECO:0000313" key="9">
    <source>
        <dbReference type="EMBL" id="KAJ2688849.1"/>
    </source>
</evidence>
<keyword evidence="2 7" id="KW-0812">Transmembrane</keyword>
<dbReference type="GO" id="GO:0005737">
    <property type="term" value="C:cytoplasm"/>
    <property type="evidence" value="ECO:0007669"/>
    <property type="project" value="TreeGrafter"/>
</dbReference>
<dbReference type="GO" id="GO:1905897">
    <property type="term" value="P:regulation of response to endoplasmic reticulum stress"/>
    <property type="evidence" value="ECO:0007669"/>
    <property type="project" value="TreeGrafter"/>
</dbReference>
<evidence type="ECO:0000256" key="5">
    <source>
        <dbReference type="ARBA" id="ARBA00032658"/>
    </source>
</evidence>
<sequence length="670" mass="72644">MDNVQALLGFVAAWTAVNAMVKLAQAFRKSTEWRWASVELVSPLHLRVTTTVLNDTVMAWVSDFSVRAPLAAKALDIFYSAGVVAAVASMLLCLALLTIAGVQIAMAIVARLGLASAWKLLQWPMLAWAPVSDAWRAGVLESANSTASTETPLSDATRLQRRLLADSTGSQSEAQWLRPVIPGITMPLGHLWYYLLSLILCAVVHELGHALAAARATIRLRSFGLFVLGAYPGAFVDLPRDKLEQAPVTQQLRIVCAGVWHNAVTALLAWLLVHSGGLGWAFSHSGWTRVDTGVVVVDVAQSSPLSGRIPLLSTVYRVDDAELLTPVGNASYLSPEFTQGDGRFGISPIARWSNVLTHTKTNRETVTAGFCARAADNVDDGLCCEMSPQFPLGESPDANIFCFESYKRPLSLVSPPMCYDLRSTLARAGSVRCQSDLDCASNSSNSGSRQALFGRKGHDMAKSTGGKQNEHVCVLPSSPYPDSRVLRLYYHPFGDEGKSGEKVLIYVGSPKALWLEMQVSSLRPRWRWLSCRLPSWTEALFQYILSFSLAFGLLNAIPAWHLDGDHLLRLLLSMAQMRWSPACHLVDSESSSSDSEPESLDSPAASPALNVSEASRFTEPPEAMPATSDADQSVVPELVGAWKQVHSVATMLTTGLLAWCIIGSLVLLAL</sequence>
<protein>
    <recommendedName>
        <fullName evidence="5">Endopeptidase S2P</fullName>
    </recommendedName>
</protein>
<reference evidence="9" key="1">
    <citation type="submission" date="2022-07" db="EMBL/GenBank/DDBJ databases">
        <title>Phylogenomic reconstructions and comparative analyses of Kickxellomycotina fungi.</title>
        <authorList>
            <person name="Reynolds N.K."/>
            <person name="Stajich J.E."/>
            <person name="Barry K."/>
            <person name="Grigoriev I.V."/>
            <person name="Crous P."/>
            <person name="Smith M.E."/>
        </authorList>
    </citation>
    <scope>NUCLEOTIDE SEQUENCE</scope>
    <source>
        <strain evidence="9">CBS 109367</strain>
    </source>
</reference>
<feature type="transmembrane region" description="Helical" evidence="7">
    <location>
        <begin position="540"/>
        <end position="562"/>
    </location>
</feature>
<dbReference type="OrthoDB" id="7694678at2759"/>
<evidence type="ECO:0000313" key="10">
    <source>
        <dbReference type="Proteomes" id="UP001151516"/>
    </source>
</evidence>
<dbReference type="GO" id="GO:0016020">
    <property type="term" value="C:membrane"/>
    <property type="evidence" value="ECO:0007669"/>
    <property type="project" value="InterPro"/>
</dbReference>
<evidence type="ECO:0000256" key="3">
    <source>
        <dbReference type="ARBA" id="ARBA00022989"/>
    </source>
</evidence>
<accession>A0A9W8GK53</accession>
<feature type="domain" description="Peptidase M50" evidence="8">
    <location>
        <begin position="194"/>
        <end position="321"/>
    </location>
</feature>
<dbReference type="PANTHER" id="PTHR13325:SF3">
    <property type="entry name" value="MEMBRANE-BOUND TRANSCRIPTION FACTOR SITE-2 PROTEASE"/>
    <property type="match status" value="1"/>
</dbReference>
<dbReference type="PRINTS" id="PR01000">
    <property type="entry name" value="SREBPS2PTASE"/>
</dbReference>
<feature type="region of interest" description="Disordered" evidence="6">
    <location>
        <begin position="588"/>
        <end position="607"/>
    </location>
</feature>
<evidence type="ECO:0000256" key="4">
    <source>
        <dbReference type="ARBA" id="ARBA00023136"/>
    </source>
</evidence>
<dbReference type="Proteomes" id="UP001151516">
    <property type="component" value="Unassembled WGS sequence"/>
</dbReference>
<dbReference type="InterPro" id="IPR008915">
    <property type="entry name" value="Peptidase_M50"/>
</dbReference>
<proteinExistence type="predicted"/>
<dbReference type="GO" id="GO:0004222">
    <property type="term" value="F:metalloendopeptidase activity"/>
    <property type="evidence" value="ECO:0007669"/>
    <property type="project" value="InterPro"/>
</dbReference>
<feature type="transmembrane region" description="Helical" evidence="7">
    <location>
        <begin position="77"/>
        <end position="97"/>
    </location>
</feature>
<feature type="transmembrane region" description="Helical" evidence="7">
    <location>
        <begin position="191"/>
        <end position="212"/>
    </location>
</feature>
<evidence type="ECO:0000259" key="8">
    <source>
        <dbReference type="Pfam" id="PF02163"/>
    </source>
</evidence>
<dbReference type="InterPro" id="IPR001193">
    <property type="entry name" value="MBTPS2"/>
</dbReference>
<comment type="caution">
    <text evidence="9">The sequence shown here is derived from an EMBL/GenBank/DDBJ whole genome shotgun (WGS) entry which is preliminary data.</text>
</comment>